<dbReference type="AlphaFoldDB" id="A0A8H7PU07"/>
<dbReference type="EMBL" id="JAEPQZ010000006">
    <property type="protein sequence ID" value="KAG2180302.1"/>
    <property type="molecule type" value="Genomic_DNA"/>
</dbReference>
<reference evidence="3" key="1">
    <citation type="submission" date="2020-12" db="EMBL/GenBank/DDBJ databases">
        <title>Metabolic potential, ecology and presence of endohyphal bacteria is reflected in genomic diversity of Mucoromycotina.</title>
        <authorList>
            <person name="Muszewska A."/>
            <person name="Okrasinska A."/>
            <person name="Steczkiewicz K."/>
            <person name="Drgas O."/>
            <person name="Orlowska M."/>
            <person name="Perlinska-Lenart U."/>
            <person name="Aleksandrzak-Piekarczyk T."/>
            <person name="Szatraj K."/>
            <person name="Zielenkiewicz U."/>
            <person name="Pilsyk S."/>
            <person name="Malc E."/>
            <person name="Mieczkowski P."/>
            <person name="Kruszewska J.S."/>
            <person name="Biernat P."/>
            <person name="Pawlowska J."/>
        </authorList>
    </citation>
    <scope>NUCLEOTIDE SEQUENCE</scope>
    <source>
        <strain evidence="3">WA0000067209</strain>
    </source>
</reference>
<proteinExistence type="predicted"/>
<organism evidence="3 4">
    <name type="scientific">Mortierella isabellina</name>
    <name type="common">Filamentous fungus</name>
    <name type="synonym">Umbelopsis isabellina</name>
    <dbReference type="NCBI Taxonomy" id="91625"/>
    <lineage>
        <taxon>Eukaryota</taxon>
        <taxon>Fungi</taxon>
        <taxon>Fungi incertae sedis</taxon>
        <taxon>Mucoromycota</taxon>
        <taxon>Mucoromycotina</taxon>
        <taxon>Umbelopsidomycetes</taxon>
        <taxon>Umbelopsidales</taxon>
        <taxon>Umbelopsidaceae</taxon>
        <taxon>Umbelopsis</taxon>
    </lineage>
</organism>
<dbReference type="GO" id="GO:0051011">
    <property type="term" value="F:microtubule minus-end binding"/>
    <property type="evidence" value="ECO:0007669"/>
    <property type="project" value="TreeGrafter"/>
</dbReference>
<dbReference type="InterPro" id="IPR029327">
    <property type="entry name" value="HAUS4"/>
</dbReference>
<dbReference type="Proteomes" id="UP000654370">
    <property type="component" value="Unassembled WGS sequence"/>
</dbReference>
<gene>
    <name evidence="3" type="ORF">INT43_004091</name>
</gene>
<dbReference type="Pfam" id="PF14735">
    <property type="entry name" value="HAUS4"/>
    <property type="match status" value="1"/>
</dbReference>
<comment type="caution">
    <text evidence="3">The sequence shown here is derived from an EMBL/GenBank/DDBJ whole genome shotgun (WGS) entry which is preliminary data.</text>
</comment>
<dbReference type="PANTHER" id="PTHR16219:SF1">
    <property type="entry name" value="HAUS AUGMIN-LIKE COMPLEX SUBUNIT 4"/>
    <property type="match status" value="1"/>
</dbReference>
<dbReference type="GO" id="GO:0051225">
    <property type="term" value="P:spindle assembly"/>
    <property type="evidence" value="ECO:0007669"/>
    <property type="project" value="InterPro"/>
</dbReference>
<protein>
    <submittedName>
        <fullName evidence="3">Uncharacterized protein</fullName>
    </submittedName>
</protein>
<accession>A0A8H7PU07</accession>
<dbReference type="PANTHER" id="PTHR16219">
    <property type="entry name" value="AUGMIN SUBUNIT 4 FAMILY MEMBER"/>
    <property type="match status" value="1"/>
</dbReference>
<evidence type="ECO:0000256" key="2">
    <source>
        <dbReference type="SAM" id="MobiDB-lite"/>
    </source>
</evidence>
<evidence type="ECO:0000313" key="4">
    <source>
        <dbReference type="Proteomes" id="UP000654370"/>
    </source>
</evidence>
<keyword evidence="4" id="KW-1185">Reference proteome</keyword>
<name>A0A8H7PU07_MORIS</name>
<dbReference type="GO" id="GO:0070652">
    <property type="term" value="C:HAUS complex"/>
    <property type="evidence" value="ECO:0007669"/>
    <property type="project" value="InterPro"/>
</dbReference>
<sequence>MDFQSTQPPRTEEEEIDTTPGSGRLSSNVVKDIEHRIDERFQAVFGISTIDDFQREGAEMDKHPETVSNEEKMKWVEVYVARQRQDIQQAKHEILLLRQNTVREYSDYMATMDMAMRNMIEVLRDTTSHDQHHYRIYENYMRSLTESLTLKLEYVLLYLKLNPSIFSKHLVRIISVLNSTMRVNTYDPETVQALEVIRSSLETQHEELKTRLEETDAKLDGYKNQGPDFEEIARSYAEVIDKIRDTKDHIARISSTV</sequence>
<evidence type="ECO:0000256" key="1">
    <source>
        <dbReference type="SAM" id="Coils"/>
    </source>
</evidence>
<feature type="region of interest" description="Disordered" evidence="2">
    <location>
        <begin position="1"/>
        <end position="26"/>
    </location>
</feature>
<keyword evidence="1" id="KW-0175">Coiled coil</keyword>
<feature type="coiled-coil region" evidence="1">
    <location>
        <begin position="191"/>
        <end position="225"/>
    </location>
</feature>
<dbReference type="OrthoDB" id="66964at2759"/>
<evidence type="ECO:0000313" key="3">
    <source>
        <dbReference type="EMBL" id="KAG2180302.1"/>
    </source>
</evidence>